<dbReference type="STRING" id="857340.A0A086TB95"/>
<evidence type="ECO:0000313" key="2">
    <source>
        <dbReference type="Proteomes" id="UP000029964"/>
    </source>
</evidence>
<proteinExistence type="predicted"/>
<protein>
    <submittedName>
        <fullName evidence="1">Uncharacterized protein</fullName>
    </submittedName>
</protein>
<accession>A0A086TB95</accession>
<dbReference type="HOGENOM" id="CLU_2412721_0_0_1"/>
<dbReference type="AlphaFoldDB" id="A0A086TB95"/>
<gene>
    <name evidence="1" type="ORF">ACRE_025180</name>
</gene>
<reference evidence="2" key="1">
    <citation type="journal article" date="2014" name="Genome Announc.">
        <title>Genome sequence and annotation of Acremonium chrysogenum, producer of the beta-lactam antibiotic cephalosporin C.</title>
        <authorList>
            <person name="Terfehr D."/>
            <person name="Dahlmann T.A."/>
            <person name="Specht T."/>
            <person name="Zadra I."/>
            <person name="Kuernsteiner H."/>
            <person name="Kueck U."/>
        </authorList>
    </citation>
    <scope>NUCLEOTIDE SEQUENCE [LARGE SCALE GENOMIC DNA]</scope>
    <source>
        <strain evidence="2">ATCC 11550 / CBS 779.69 / DSM 880 / IAM 14645 / JCM 23072 / IMI 49137</strain>
    </source>
</reference>
<dbReference type="EMBL" id="JPKY01000017">
    <property type="protein sequence ID" value="KFH46627.1"/>
    <property type="molecule type" value="Genomic_DNA"/>
</dbReference>
<name>A0A086TB95_HAPC1</name>
<organism evidence="1 2">
    <name type="scientific">Hapsidospora chrysogenum (strain ATCC 11550 / CBS 779.69 / DSM 880 / IAM 14645 / JCM 23072 / IMI 49137)</name>
    <name type="common">Acremonium chrysogenum</name>
    <dbReference type="NCBI Taxonomy" id="857340"/>
    <lineage>
        <taxon>Eukaryota</taxon>
        <taxon>Fungi</taxon>
        <taxon>Dikarya</taxon>
        <taxon>Ascomycota</taxon>
        <taxon>Pezizomycotina</taxon>
        <taxon>Sordariomycetes</taxon>
        <taxon>Hypocreomycetidae</taxon>
        <taxon>Hypocreales</taxon>
        <taxon>Bionectriaceae</taxon>
        <taxon>Hapsidospora</taxon>
    </lineage>
</organism>
<comment type="caution">
    <text evidence="1">The sequence shown here is derived from an EMBL/GenBank/DDBJ whole genome shotgun (WGS) entry which is preliminary data.</text>
</comment>
<dbReference type="OrthoDB" id="3518533at2759"/>
<keyword evidence="2" id="KW-1185">Reference proteome</keyword>
<dbReference type="Proteomes" id="UP000029964">
    <property type="component" value="Unassembled WGS sequence"/>
</dbReference>
<sequence>MTPQQYLVCNQTLPVNEWKYRRFRTPLTTSTKFIRQTTAPNKVPGHCRPVHLVPECTELNELTRGHLSTRQFVLDSPCYKNVSTIKWDQYRW</sequence>
<evidence type="ECO:0000313" key="1">
    <source>
        <dbReference type="EMBL" id="KFH46627.1"/>
    </source>
</evidence>